<feature type="transmembrane region" description="Helical" evidence="1">
    <location>
        <begin position="53"/>
        <end position="80"/>
    </location>
</feature>
<evidence type="ECO:0000313" key="2">
    <source>
        <dbReference type="EMBL" id="AFJ45643.1"/>
    </source>
</evidence>
<dbReference type="OrthoDB" id="6555993at2"/>
<dbReference type="eggNOG" id="ENOG50335BY">
    <property type="taxonomic scope" value="Bacteria"/>
</dbReference>
<dbReference type="Pfam" id="PF10749">
    <property type="entry name" value="DUF2534"/>
    <property type="match status" value="1"/>
</dbReference>
<keyword evidence="1" id="KW-0812">Transmembrane</keyword>
<organism evidence="2 3">
    <name type="scientific">Shimwellia blattae (strain ATCC 29907 / DSM 4481 / JCM 1650 / NBRC 105725 / CDC 9005-74)</name>
    <name type="common">Escherichia blattae</name>
    <dbReference type="NCBI Taxonomy" id="630626"/>
    <lineage>
        <taxon>Bacteria</taxon>
        <taxon>Pseudomonadati</taxon>
        <taxon>Pseudomonadota</taxon>
        <taxon>Gammaproteobacteria</taxon>
        <taxon>Enterobacterales</taxon>
        <taxon>Enterobacteriaceae</taxon>
        <taxon>Shimwellia</taxon>
    </lineage>
</organism>
<sequence length="86" mass="9551">MPNILRTPEGKKFLIAVAMVFIVALSVVTKVTFQGVEDQYDLPMASWTTSMFIIQGAWVAIYSLVFTVIGSLPFAFYFLVPKDGRG</sequence>
<dbReference type="STRING" id="630626.EBL_c05170"/>
<protein>
    <submittedName>
        <fullName evidence="2">Putative inner membrane protein</fullName>
    </submittedName>
</protein>
<dbReference type="RefSeq" id="WP_014715782.1">
    <property type="nucleotide sequence ID" value="NC_017910.1"/>
</dbReference>
<gene>
    <name evidence="2" type="primary">ynaJ</name>
    <name evidence="2" type="ordered locus">EBL_c05170</name>
</gene>
<keyword evidence="1" id="KW-0472">Membrane</keyword>
<feature type="transmembrane region" description="Helical" evidence="1">
    <location>
        <begin position="12"/>
        <end position="33"/>
    </location>
</feature>
<accession>I2B539</accession>
<dbReference type="EMBL" id="CP001560">
    <property type="protein sequence ID" value="AFJ45643.1"/>
    <property type="molecule type" value="Genomic_DNA"/>
</dbReference>
<keyword evidence="3" id="KW-1185">Reference proteome</keyword>
<dbReference type="HOGENOM" id="CLU_168864_0_0_6"/>
<dbReference type="KEGG" id="ebt:EBL_c05170"/>
<evidence type="ECO:0000256" key="1">
    <source>
        <dbReference type="SAM" id="Phobius"/>
    </source>
</evidence>
<reference evidence="2 3" key="1">
    <citation type="journal article" date="2012" name="J. Bacteriol.">
        <title>Complete genome sequence of the B12-producing Shimwellia blattae strain DSM 4481, isolated from a cockroach.</title>
        <authorList>
            <person name="Brzuszkiewicz E."/>
            <person name="Waschkowitz T."/>
            <person name="Wiezer A."/>
            <person name="Daniel R."/>
        </authorList>
    </citation>
    <scope>NUCLEOTIDE SEQUENCE [LARGE SCALE GENOMIC DNA]</scope>
    <source>
        <strain evidence="3">ATCC 29907 / DSM 4481 / JCM 1650 / NBRC 105725 / CDC 9005-74</strain>
    </source>
</reference>
<dbReference type="Proteomes" id="UP000001955">
    <property type="component" value="Chromosome"/>
</dbReference>
<dbReference type="InterPro" id="IPR019685">
    <property type="entry name" value="DUF2534"/>
</dbReference>
<proteinExistence type="predicted"/>
<keyword evidence="1" id="KW-1133">Transmembrane helix</keyword>
<name>I2B539_SHIBC</name>
<dbReference type="PATRIC" id="fig|630626.3.peg.510"/>
<evidence type="ECO:0000313" key="3">
    <source>
        <dbReference type="Proteomes" id="UP000001955"/>
    </source>
</evidence>
<dbReference type="AlphaFoldDB" id="I2B539"/>